<protein>
    <recommendedName>
        <fullName evidence="3">RNI-like protein</fullName>
    </recommendedName>
</protein>
<feature type="non-terminal residue" evidence="1">
    <location>
        <position position="1"/>
    </location>
</feature>
<dbReference type="EMBL" id="KQ965297">
    <property type="protein sequence ID" value="KXN64663.1"/>
    <property type="molecule type" value="Genomic_DNA"/>
</dbReference>
<dbReference type="InterPro" id="IPR032675">
    <property type="entry name" value="LRR_dom_sf"/>
</dbReference>
<keyword evidence="2" id="KW-1185">Reference proteome</keyword>
<reference evidence="1 2" key="1">
    <citation type="journal article" date="2015" name="Genome Biol. Evol.">
        <title>Phylogenomic analyses indicate that early fungi evolved digesting cell walls of algal ancestors of land plants.</title>
        <authorList>
            <person name="Chang Y."/>
            <person name="Wang S."/>
            <person name="Sekimoto S."/>
            <person name="Aerts A.L."/>
            <person name="Choi C."/>
            <person name="Clum A."/>
            <person name="LaButti K.M."/>
            <person name="Lindquist E.A."/>
            <person name="Yee Ngan C."/>
            <person name="Ohm R.A."/>
            <person name="Salamov A.A."/>
            <person name="Grigoriev I.V."/>
            <person name="Spatafora J.W."/>
            <person name="Berbee M.L."/>
        </authorList>
    </citation>
    <scope>NUCLEOTIDE SEQUENCE [LARGE SCALE GENOMIC DNA]</scope>
    <source>
        <strain evidence="1 2">NRRL 28638</strain>
    </source>
</reference>
<gene>
    <name evidence="1" type="ORF">CONCODRAFT_161434</name>
</gene>
<proteinExistence type="predicted"/>
<evidence type="ECO:0008006" key="3">
    <source>
        <dbReference type="Google" id="ProtNLM"/>
    </source>
</evidence>
<dbReference type="SUPFAM" id="SSF52047">
    <property type="entry name" value="RNI-like"/>
    <property type="match status" value="1"/>
</dbReference>
<name>A0A137NPJ6_CONC2</name>
<evidence type="ECO:0000313" key="1">
    <source>
        <dbReference type="EMBL" id="KXN64663.1"/>
    </source>
</evidence>
<sequence length="403" mass="46280">KIDWTLILINTQIPLYLCKPSLINLSLASKLIRSKLSSLVYKNLTINDIVLSNQPNYFMDKKLLELENFGYLANIWAIGKNGFNRELAFKEVRIDSFINRVKGQLKSWAKYCKLVNFECLGNACYFLLPITLEFLNLRTLSFNMCAISLAQLNNILSKVSKLEVLALRRVDIINSPDSNSTNTIKFPNGLYSLTYINNMLSSSNLPDTKPIQFLKTNDSIDTTPSPHLSPQFLPRLSKLNYYSTTITDEFIEFLSINSQIEDLSLPITFLSSIKTNIKLLLNLKKLKLYAQSFRYEQVTADNLNIPAFPNLKELNLNLRTNTELEFAELLIKKCAKLSKLNILSSNLEYKKLKGLVKFANSLRYFNDERVSEQSTIKIQKPILPEDLFKTDQKPPFMIVHYLT</sequence>
<dbReference type="Gene3D" id="3.80.10.10">
    <property type="entry name" value="Ribonuclease Inhibitor"/>
    <property type="match status" value="1"/>
</dbReference>
<evidence type="ECO:0000313" key="2">
    <source>
        <dbReference type="Proteomes" id="UP000070444"/>
    </source>
</evidence>
<accession>A0A137NPJ6</accession>
<dbReference type="Proteomes" id="UP000070444">
    <property type="component" value="Unassembled WGS sequence"/>
</dbReference>
<dbReference type="AlphaFoldDB" id="A0A137NPJ6"/>
<organism evidence="1 2">
    <name type="scientific">Conidiobolus coronatus (strain ATCC 28846 / CBS 209.66 / NRRL 28638)</name>
    <name type="common">Delacroixia coronata</name>
    <dbReference type="NCBI Taxonomy" id="796925"/>
    <lineage>
        <taxon>Eukaryota</taxon>
        <taxon>Fungi</taxon>
        <taxon>Fungi incertae sedis</taxon>
        <taxon>Zoopagomycota</taxon>
        <taxon>Entomophthoromycotina</taxon>
        <taxon>Entomophthoromycetes</taxon>
        <taxon>Entomophthorales</taxon>
        <taxon>Ancylistaceae</taxon>
        <taxon>Conidiobolus</taxon>
    </lineage>
</organism>